<evidence type="ECO:0000313" key="12">
    <source>
        <dbReference type="EMBL" id="TFH68810.1"/>
    </source>
</evidence>
<dbReference type="GO" id="GO:0046872">
    <property type="term" value="F:metal ion binding"/>
    <property type="evidence" value="ECO:0007669"/>
    <property type="project" value="UniProtKB-KW"/>
</dbReference>
<dbReference type="Proteomes" id="UP000298133">
    <property type="component" value="Unassembled WGS sequence"/>
</dbReference>
<dbReference type="CDD" id="cd02803">
    <property type="entry name" value="OYE_like_FMN_family"/>
    <property type="match status" value="1"/>
</dbReference>
<dbReference type="Gene3D" id="3.40.50.720">
    <property type="entry name" value="NAD(P)-binding Rossmann-like Domain"/>
    <property type="match status" value="2"/>
</dbReference>
<keyword evidence="8" id="KW-0408">Iron</keyword>
<evidence type="ECO:0000256" key="7">
    <source>
        <dbReference type="ARBA" id="ARBA00023002"/>
    </source>
</evidence>
<evidence type="ECO:0000259" key="11">
    <source>
        <dbReference type="Pfam" id="PF07992"/>
    </source>
</evidence>
<dbReference type="InterPro" id="IPR023753">
    <property type="entry name" value="FAD/NAD-binding_dom"/>
</dbReference>
<keyword evidence="13" id="KW-1185">Reference proteome</keyword>
<dbReference type="InterPro" id="IPR001155">
    <property type="entry name" value="OxRdtase_FMN_N"/>
</dbReference>
<dbReference type="InterPro" id="IPR036188">
    <property type="entry name" value="FAD/NAD-bd_sf"/>
</dbReference>
<dbReference type="SUPFAM" id="SSF51395">
    <property type="entry name" value="FMN-linked oxidoreductases"/>
    <property type="match status" value="1"/>
</dbReference>
<dbReference type="InterPro" id="IPR013785">
    <property type="entry name" value="Aldolase_TIM"/>
</dbReference>
<dbReference type="GO" id="GO:0051536">
    <property type="term" value="F:iron-sulfur cluster binding"/>
    <property type="evidence" value="ECO:0007669"/>
    <property type="project" value="UniProtKB-KW"/>
</dbReference>
<dbReference type="Pfam" id="PF00724">
    <property type="entry name" value="Oxidored_FMN"/>
    <property type="match status" value="1"/>
</dbReference>
<dbReference type="PANTHER" id="PTHR42917:SF2">
    <property type="entry name" value="2,4-DIENOYL-COA REDUCTASE [(2E)-ENOYL-COA-PRODUCING]"/>
    <property type="match status" value="1"/>
</dbReference>
<dbReference type="GO" id="GO:0016491">
    <property type="term" value="F:oxidoreductase activity"/>
    <property type="evidence" value="ECO:0007669"/>
    <property type="project" value="UniProtKB-KW"/>
</dbReference>
<dbReference type="PRINTS" id="PR00411">
    <property type="entry name" value="PNDRDTASEI"/>
</dbReference>
<protein>
    <submittedName>
        <fullName evidence="12">Effector protein</fullName>
    </submittedName>
</protein>
<evidence type="ECO:0000256" key="6">
    <source>
        <dbReference type="ARBA" id="ARBA00022723"/>
    </source>
</evidence>
<dbReference type="OrthoDB" id="8523426at2"/>
<dbReference type="Gene3D" id="3.50.50.60">
    <property type="entry name" value="FAD/NAD(P)-binding domain"/>
    <property type="match status" value="2"/>
</dbReference>
<evidence type="ECO:0000313" key="13">
    <source>
        <dbReference type="Proteomes" id="UP000298133"/>
    </source>
</evidence>
<evidence type="ECO:0000256" key="5">
    <source>
        <dbReference type="ARBA" id="ARBA00022643"/>
    </source>
</evidence>
<dbReference type="AlphaFoldDB" id="A0A4Y8UJB8"/>
<dbReference type="EMBL" id="SPIA01000001">
    <property type="protein sequence ID" value="TFH68810.1"/>
    <property type="molecule type" value="Genomic_DNA"/>
</dbReference>
<dbReference type="GO" id="GO:0010181">
    <property type="term" value="F:FMN binding"/>
    <property type="evidence" value="ECO:0007669"/>
    <property type="project" value="InterPro"/>
</dbReference>
<organism evidence="12 13">
    <name type="scientific">Gammaproteobacteria bacterium LSUCC0057</name>
    <dbReference type="NCBI Taxonomy" id="2559237"/>
    <lineage>
        <taxon>Bacteria</taxon>
        <taxon>Pseudomonadati</taxon>
        <taxon>Pseudomonadota</taxon>
        <taxon>Gammaproteobacteria</taxon>
        <taxon>Cellvibrionales</taxon>
        <taxon>Porticoccaceae</taxon>
        <taxon>SAR92 clade</taxon>
    </lineage>
</organism>
<evidence type="ECO:0000256" key="8">
    <source>
        <dbReference type="ARBA" id="ARBA00023004"/>
    </source>
</evidence>
<sequence length="709" mass="75328">MSFSALTSPLSLAGMTIKNRFVMTAMGSNFAEPDGRCGEKLKAYYQARAAGGCGLIIVETTSIAYPAGCSMPNMVGVSGEQFLPDLADLATRVQAHGCKIGLQLNHSGKVSQEDVAAGRPLLVPSLPKKSSNDMMPLLTREELGNFIKMAGPDGKGPRFQVMEQSDIDALVAQFAAAAALTQRAGFDCIELHAGHGYVLSSFLSPASNQRQDRYGGSLANRARLMVEVITAIRAEVGPDFPLIVRLDACEYRIDGGITVDDFIAAAKLAVAAGADAIDVSAYSNTQKGQAFTEAPLVHSESGYVDFARRAKRELAVPIMAVGRIEIDSAEADIAAGHYDLLGLGRKIIADEQLPNKIVANQAEQVRPCIYCYICVSQIFVNQPLCCAVNASVGREQTPLIASTANQPRHAVVVGGGPGGMESARLLAEAGWRVSLFEKEPQLGGTARIAALAYEPNGRLIDYLSGEIARLGVAVQTSRALDSAQLQALGADAVVVACGADRTAPEFSGQHQQHVFDGEEMRGLLLGGDSRGLKKLNPLYRLLVRAAQASGLLRSIGLVRLLSRVWMPLGHRVVIVGGGLVGVELAEFLVERGRKVTVLNLDATLSPELSIVRRAKVILDLREHGCELYNRCDNIAIGRHRVDYQIKGETHSAAADNVIIALGANPNSELADSLRAQGQRVVTVGDCSGIGYIDGAILSAREQVATLLAS</sequence>
<evidence type="ECO:0000259" key="10">
    <source>
        <dbReference type="Pfam" id="PF00724"/>
    </source>
</evidence>
<evidence type="ECO:0000256" key="2">
    <source>
        <dbReference type="ARBA" id="ARBA00001966"/>
    </source>
</evidence>
<comment type="similarity">
    <text evidence="3">In the N-terminal section; belongs to the NADH:flavin oxidoreductase/NADH oxidase family.</text>
</comment>
<proteinExistence type="inferred from homology"/>
<dbReference type="PRINTS" id="PR00368">
    <property type="entry name" value="FADPNR"/>
</dbReference>
<keyword evidence="4" id="KW-0285">Flavoprotein</keyword>
<comment type="cofactor">
    <cofactor evidence="1">
        <name>FMN</name>
        <dbReference type="ChEBI" id="CHEBI:58210"/>
    </cofactor>
</comment>
<evidence type="ECO:0000256" key="1">
    <source>
        <dbReference type="ARBA" id="ARBA00001917"/>
    </source>
</evidence>
<dbReference type="Pfam" id="PF07992">
    <property type="entry name" value="Pyr_redox_2"/>
    <property type="match status" value="1"/>
</dbReference>
<dbReference type="SUPFAM" id="SSF51905">
    <property type="entry name" value="FAD/NAD(P)-binding domain"/>
    <property type="match status" value="1"/>
</dbReference>
<name>A0A4Y8UJB8_9GAMM</name>
<reference evidence="12 13" key="1">
    <citation type="submission" date="2019-03" db="EMBL/GenBank/DDBJ databases">
        <title>Draft genome of Gammaproteobacteria bacterium LSUCC0057, a member of the SAR92 clade.</title>
        <authorList>
            <person name="Lanclos V.C."/>
            <person name="Doiron C."/>
            <person name="Henson M.W."/>
            <person name="Thrash J.C."/>
        </authorList>
    </citation>
    <scope>NUCLEOTIDE SEQUENCE [LARGE SCALE GENOMIC DNA]</scope>
    <source>
        <strain evidence="12 13">LSUCC0057</strain>
    </source>
</reference>
<keyword evidence="7" id="KW-0560">Oxidoreductase</keyword>
<keyword evidence="6" id="KW-0479">Metal-binding</keyword>
<gene>
    <name evidence="12" type="ORF">E3W66_02335</name>
</gene>
<feature type="domain" description="NADH:flavin oxidoreductase/NADH oxidase N-terminal" evidence="10">
    <location>
        <begin position="8"/>
        <end position="361"/>
    </location>
</feature>
<dbReference type="InterPro" id="IPR051793">
    <property type="entry name" value="NADH:flavin_oxidoreductase"/>
</dbReference>
<dbReference type="Gene3D" id="3.20.20.70">
    <property type="entry name" value="Aldolase class I"/>
    <property type="match status" value="1"/>
</dbReference>
<evidence type="ECO:0000256" key="3">
    <source>
        <dbReference type="ARBA" id="ARBA00011048"/>
    </source>
</evidence>
<keyword evidence="9" id="KW-0411">Iron-sulfur</keyword>
<comment type="cofactor">
    <cofactor evidence="2">
        <name>[4Fe-4S] cluster</name>
        <dbReference type="ChEBI" id="CHEBI:49883"/>
    </cofactor>
</comment>
<comment type="caution">
    <text evidence="12">The sequence shown here is derived from an EMBL/GenBank/DDBJ whole genome shotgun (WGS) entry which is preliminary data.</text>
</comment>
<evidence type="ECO:0000256" key="9">
    <source>
        <dbReference type="ARBA" id="ARBA00023014"/>
    </source>
</evidence>
<dbReference type="PANTHER" id="PTHR42917">
    <property type="entry name" value="2,4-DIENOYL-COA REDUCTASE"/>
    <property type="match status" value="1"/>
</dbReference>
<feature type="domain" description="FAD/NAD(P)-binding" evidence="11">
    <location>
        <begin position="410"/>
        <end position="673"/>
    </location>
</feature>
<accession>A0A4Y8UJB8</accession>
<keyword evidence="5" id="KW-0288">FMN</keyword>
<evidence type="ECO:0000256" key="4">
    <source>
        <dbReference type="ARBA" id="ARBA00022630"/>
    </source>
</evidence>